<dbReference type="InterPro" id="IPR011330">
    <property type="entry name" value="Glyco_hydro/deAcase_b/a-brl"/>
</dbReference>
<keyword evidence="9" id="KW-0735">Signal-anchor</keyword>
<dbReference type="Gene3D" id="3.20.110.10">
    <property type="entry name" value="Glycoside hydrolase 38, N terminal domain"/>
    <property type="match status" value="1"/>
</dbReference>
<keyword evidence="5 18" id="KW-0812">Transmembrane</keyword>
<comment type="pathway">
    <text evidence="2">Protein modification; protein glycosylation.</text>
</comment>
<evidence type="ECO:0000259" key="19">
    <source>
        <dbReference type="SMART" id="SM00872"/>
    </source>
</evidence>
<keyword evidence="13" id="KW-1015">Disulfide bond</keyword>
<keyword evidence="6 17" id="KW-0479">Metal-binding</keyword>
<evidence type="ECO:0000256" key="10">
    <source>
        <dbReference type="ARBA" id="ARBA00022989"/>
    </source>
</evidence>
<dbReference type="SMART" id="SM00872">
    <property type="entry name" value="Alpha-mann_mid"/>
    <property type="match status" value="1"/>
</dbReference>
<dbReference type="FunFam" id="3.20.110.10:FF:000003">
    <property type="entry name" value="Alpha-mannosidase"/>
    <property type="match status" value="1"/>
</dbReference>
<evidence type="ECO:0000256" key="7">
    <source>
        <dbReference type="ARBA" id="ARBA00022801"/>
    </source>
</evidence>
<dbReference type="VEuPathDB" id="VectorBase:CSON009047"/>
<dbReference type="InterPro" id="IPR027291">
    <property type="entry name" value="Glyco_hydro_38_N_sf"/>
</dbReference>
<evidence type="ECO:0000256" key="4">
    <source>
        <dbReference type="ARBA" id="ARBA00011748"/>
    </source>
</evidence>
<proteinExistence type="inferred from homology"/>
<keyword evidence="7 17" id="KW-0378">Hydrolase</keyword>
<dbReference type="SUPFAM" id="SSF88713">
    <property type="entry name" value="Glycoside hydrolase/deacetylase"/>
    <property type="match status" value="1"/>
</dbReference>
<evidence type="ECO:0000256" key="17">
    <source>
        <dbReference type="RuleBase" id="RU361199"/>
    </source>
</evidence>
<sequence length="1101" mass="126812">MMNVFRIRRKVAFLLSGLVIALFLLLYIILNYQIASTTEQVVDKAPERSYLEERLKQAENEHRHRVQKTLKKDAAIPPKDWVHIRRGGPRCSLQTDVAPVVDVQMLEVYRETEFDNPNGGAWKQGWDVQITPGRWSEENRLKVFVVPHSHNDPGWIQTFEEYYERSTKQIFANMLRHLTENEQMTFIWAEIVYFSKWYEAQSKETHDKVKRLLKRKQLEFVTGGWVMPDEANSHWYSIIEQLAEGQQWLKKNLNVTPTSGWSIDPFGHSPSLAYVLKNSGFENHLIQRTHYVVKRTLARKRQLEFNWRQLWDTDSSSSLFTHMMPFYSYDVPHTCGPDPKICCQFDFKRLPGYGLSCPWRASPKVINDQNVAERATTVIDQWKKKAELYQSNSLLIPLGDDFRYSQSTEWEAQRINFEKLFDYINGEPSLGVEAKFGTLQEYFDSVRKDQSVTEFPSLSGDFFTYADRDDHYWSGYYTTRPYHKRMDRVLLNYIRSAEMLHSWSKWEADTDFDKLLTEARREHSIFQHHDGITGTAKDHVVVDYTERMEKAIKNCRHVMQQSAYRLLTKESIYEADPQFTYFSIDDSRAAGPDENRPTIILGDDLPKKYIVIHNSLPYQRTEVVEFFIAKPYVIVTDAEEAITYSQVAPVWSWHRSHFDALLPQASTTKYRLMFKANVPPMGLAIYIIHSKTSAEVVTMGTTFTKTVIYTPQPFTVHTMDYPYSVDFADPRDILLKHDGDGGISMSFNQHGLLTSIATSEPHAFNTSVKLNFLKYGTRTGIQAKSGAYLFLPNGEATPLPLGEPVVLVSKGPLESSVSTSFPFGIHDTIIRDNSIEIRNTIDINGMDNTEIVMRLSTNIDSEEIFYTDLNGLNYAKRERFSKIPLQANYYPIPTGIMIEDESTRLTLLTAQPLGGASLNPGEVEIMQDRRLSQDDDRGLGQGILDNRPVQHIFRLVVEQRDKCRKLDASYPAAFLTPNAYIEQKTLLHPMEKLIFNENEWNGMQPSFGQNHKPLQHGVEVVALKSLSSEAKGIIIHRTQLEQCESSIPDGDHETVSIKKILGEDFQAIYKAPLTFVKKLSPVTLENIDFCPMETKAFILNR</sequence>
<dbReference type="EC" id="3.2.1.-" evidence="17"/>
<dbReference type="GO" id="GO:0030246">
    <property type="term" value="F:carbohydrate binding"/>
    <property type="evidence" value="ECO:0007669"/>
    <property type="project" value="InterPro"/>
</dbReference>
<evidence type="ECO:0000313" key="20">
    <source>
        <dbReference type="EMBL" id="SSX23444.1"/>
    </source>
</evidence>
<reference evidence="20" key="1">
    <citation type="submission" date="2018-07" db="EMBL/GenBank/DDBJ databases">
        <authorList>
            <person name="Quirk P.G."/>
            <person name="Krulwich T.A."/>
        </authorList>
    </citation>
    <scope>NUCLEOTIDE SEQUENCE</scope>
</reference>
<keyword evidence="8 17" id="KW-0862">Zinc</keyword>
<feature type="transmembrane region" description="Helical" evidence="18">
    <location>
        <begin position="12"/>
        <end position="30"/>
    </location>
</feature>
<keyword evidence="10 18" id="KW-1133">Transmembrane helix</keyword>
<dbReference type="FunFam" id="2.60.40.1180:FF:000019">
    <property type="entry name" value="Alpha-mannosidase 2"/>
    <property type="match status" value="1"/>
</dbReference>
<evidence type="ECO:0000256" key="2">
    <source>
        <dbReference type="ARBA" id="ARBA00004922"/>
    </source>
</evidence>
<dbReference type="InterPro" id="IPR011682">
    <property type="entry name" value="Glyco_hydro_38_C"/>
</dbReference>
<dbReference type="CDD" id="cd10809">
    <property type="entry name" value="GH38N_AMII_GMII_SfManIII_like"/>
    <property type="match status" value="1"/>
</dbReference>
<organism evidence="20">
    <name type="scientific">Culicoides sonorensis</name>
    <name type="common">Biting midge</name>
    <dbReference type="NCBI Taxonomy" id="179676"/>
    <lineage>
        <taxon>Eukaryota</taxon>
        <taxon>Metazoa</taxon>
        <taxon>Ecdysozoa</taxon>
        <taxon>Arthropoda</taxon>
        <taxon>Hexapoda</taxon>
        <taxon>Insecta</taxon>
        <taxon>Pterygota</taxon>
        <taxon>Neoptera</taxon>
        <taxon>Endopterygota</taxon>
        <taxon>Diptera</taxon>
        <taxon>Nematocera</taxon>
        <taxon>Chironomoidea</taxon>
        <taxon>Ceratopogonidae</taxon>
        <taxon>Ceratopogoninae</taxon>
        <taxon>Culicoides</taxon>
        <taxon>Monoculicoides</taxon>
    </lineage>
</organism>
<dbReference type="Gene3D" id="2.60.40.1360">
    <property type="match status" value="1"/>
</dbReference>
<evidence type="ECO:0000256" key="16">
    <source>
        <dbReference type="ARBA" id="ARBA00093232"/>
    </source>
</evidence>
<keyword evidence="12 18" id="KW-0472">Membrane</keyword>
<dbReference type="SUPFAM" id="SSF74650">
    <property type="entry name" value="Galactose mutarotase-like"/>
    <property type="match status" value="1"/>
</dbReference>
<dbReference type="GO" id="GO:0000139">
    <property type="term" value="C:Golgi membrane"/>
    <property type="evidence" value="ECO:0007669"/>
    <property type="project" value="UniProtKB-SubCell"/>
</dbReference>
<dbReference type="OMA" id="CPWGQHP"/>
<protein>
    <recommendedName>
        <fullName evidence="17">Alpha-mannosidase</fullName>
        <ecNumber evidence="17">3.2.1.-</ecNumber>
    </recommendedName>
</protein>
<dbReference type="Gene3D" id="2.70.98.30">
    <property type="entry name" value="Golgi alpha-mannosidase II, domain 4"/>
    <property type="match status" value="1"/>
</dbReference>
<dbReference type="GO" id="GO:0006491">
    <property type="term" value="P:N-glycan processing"/>
    <property type="evidence" value="ECO:0007669"/>
    <property type="project" value="TreeGrafter"/>
</dbReference>
<keyword evidence="11" id="KW-0333">Golgi apparatus</keyword>
<evidence type="ECO:0000256" key="9">
    <source>
        <dbReference type="ARBA" id="ARBA00022968"/>
    </source>
</evidence>
<dbReference type="EMBL" id="UFQT01000350">
    <property type="protein sequence ID" value="SSX23444.1"/>
    <property type="molecule type" value="Genomic_DNA"/>
</dbReference>
<evidence type="ECO:0000256" key="15">
    <source>
        <dbReference type="ARBA" id="ARBA00059516"/>
    </source>
</evidence>
<dbReference type="InterPro" id="IPR000602">
    <property type="entry name" value="Glyco_hydro_38_N"/>
</dbReference>
<evidence type="ECO:0000256" key="6">
    <source>
        <dbReference type="ARBA" id="ARBA00022723"/>
    </source>
</evidence>
<dbReference type="GO" id="GO:0046872">
    <property type="term" value="F:metal ion binding"/>
    <property type="evidence" value="ECO:0007669"/>
    <property type="project" value="UniProtKB-KW"/>
</dbReference>
<dbReference type="InterPro" id="IPR015341">
    <property type="entry name" value="Glyco_hydro_38_cen"/>
</dbReference>
<comment type="similarity">
    <text evidence="3 17">Belongs to the glycosyl hydrolase 38 family.</text>
</comment>
<evidence type="ECO:0000256" key="3">
    <source>
        <dbReference type="ARBA" id="ARBA00009792"/>
    </source>
</evidence>
<dbReference type="FunFam" id="2.70.98.30:FF:000002">
    <property type="entry name" value="Alpha-mannosidase"/>
    <property type="match status" value="1"/>
</dbReference>
<dbReference type="InterPro" id="IPR028995">
    <property type="entry name" value="Glyco_hydro_57/38_cen_sf"/>
</dbReference>
<dbReference type="InterPro" id="IPR048534">
    <property type="entry name" value="Man2a1-like_dom"/>
</dbReference>
<dbReference type="Pfam" id="PF01074">
    <property type="entry name" value="Glyco_hydro_38N"/>
    <property type="match status" value="1"/>
</dbReference>
<dbReference type="FunFam" id="1.20.1270.50:FF:000001">
    <property type="entry name" value="Alpha-mannosidase"/>
    <property type="match status" value="1"/>
</dbReference>
<comment type="subcellular location">
    <subcellularLocation>
        <location evidence="1">Golgi apparatus membrane</location>
        <topology evidence="1">Single-pass type II membrane protein</topology>
    </subcellularLocation>
</comment>
<dbReference type="GO" id="GO:0004572">
    <property type="term" value="F:mannosyl-oligosaccharide 1,3-1,6-alpha-mannosidase activity"/>
    <property type="evidence" value="ECO:0007669"/>
    <property type="project" value="UniProtKB-EC"/>
</dbReference>
<dbReference type="InterPro" id="IPR013780">
    <property type="entry name" value="Glyco_hydro_b"/>
</dbReference>
<evidence type="ECO:0000256" key="11">
    <source>
        <dbReference type="ARBA" id="ARBA00023034"/>
    </source>
</evidence>
<comment type="function">
    <text evidence="15">Catalyzes the first committed step in the biosynthesis of complex N-glycans. It controls conversion of high mannose to complex N-glycans; the final hydrolytic step in the N-glycan maturation pathway.</text>
</comment>
<dbReference type="InterPro" id="IPR037094">
    <property type="entry name" value="Glyco_hydro_38_cen_sf"/>
</dbReference>
<comment type="subunit">
    <text evidence="4">Homodimer; disulfide-linked.</text>
</comment>
<comment type="cofactor">
    <cofactor evidence="17">
        <name>Zn(2+)</name>
        <dbReference type="ChEBI" id="CHEBI:29105"/>
    </cofactor>
    <text evidence="17">Binds 1 zinc ion per subunit.</text>
</comment>
<dbReference type="Pfam" id="PF07748">
    <property type="entry name" value="Glyco_hydro_38C"/>
    <property type="match status" value="1"/>
</dbReference>
<evidence type="ECO:0000256" key="12">
    <source>
        <dbReference type="ARBA" id="ARBA00023136"/>
    </source>
</evidence>
<dbReference type="GO" id="GO:0006013">
    <property type="term" value="P:mannose metabolic process"/>
    <property type="evidence" value="ECO:0007669"/>
    <property type="project" value="InterPro"/>
</dbReference>
<evidence type="ECO:0000256" key="14">
    <source>
        <dbReference type="ARBA" id="ARBA00023295"/>
    </source>
</evidence>
<evidence type="ECO:0000256" key="18">
    <source>
        <dbReference type="SAM" id="Phobius"/>
    </source>
</evidence>
<dbReference type="InterPro" id="IPR050843">
    <property type="entry name" value="Glycosyl_Hydrlase_38"/>
</dbReference>
<dbReference type="Gene3D" id="2.60.40.1180">
    <property type="entry name" value="Golgi alpha-mannosidase II"/>
    <property type="match status" value="1"/>
</dbReference>
<dbReference type="Pfam" id="PF21260">
    <property type="entry name" value="Laman-like_dom"/>
    <property type="match status" value="1"/>
</dbReference>
<feature type="domain" description="Glycoside hydrolase family 38 central" evidence="19">
    <location>
        <begin position="471"/>
        <end position="548"/>
    </location>
</feature>
<evidence type="ECO:0000256" key="5">
    <source>
        <dbReference type="ARBA" id="ARBA00022692"/>
    </source>
</evidence>
<evidence type="ECO:0000256" key="13">
    <source>
        <dbReference type="ARBA" id="ARBA00023157"/>
    </source>
</evidence>
<gene>
    <name evidence="20" type="primary">CSON009047</name>
</gene>
<evidence type="ECO:0000256" key="8">
    <source>
        <dbReference type="ARBA" id="ARBA00022833"/>
    </source>
</evidence>
<dbReference type="Pfam" id="PF09261">
    <property type="entry name" value="Alpha-mann_mid"/>
    <property type="match status" value="1"/>
</dbReference>
<dbReference type="AlphaFoldDB" id="A0A336LZM5"/>
<keyword evidence="14 17" id="KW-0326">Glycosidase</keyword>
<name>A0A336LZM5_CULSO</name>
<dbReference type="PANTHER" id="PTHR11607">
    <property type="entry name" value="ALPHA-MANNOSIDASE"/>
    <property type="match status" value="1"/>
</dbReference>
<evidence type="ECO:0000256" key="1">
    <source>
        <dbReference type="ARBA" id="ARBA00004323"/>
    </source>
</evidence>
<accession>A0A336LZM5</accession>
<comment type="catalytic activity">
    <reaction evidence="16">
        <text>N(4)-{beta-D-GlcNAc-(1-&gt;2)-alpha-D-Man-(1-&gt;3)-[alpha-D-Man-(1-&gt;3)-[alpha-D-Man-(1-&gt;6)]-alpha-D-Man-(1-&gt;6)]-beta-D-Man-(1-&gt;4)-beta-D-GlcNAc-(1-&gt;4)-beta-D-GlcNAc}-L-asparaginyl-[protein] + 2 H2O = 2 alpha-D-mannopyranose + an N(4)-{beta-D-GlcNAc-(1-&gt;2)-alpha-D-Man-(1-&gt;3)-[alpha-D-Man-(1-&gt;6)]-beta-D-Man-(1-&gt;4)-beta-D-GlcNAc-(1-&gt;4)-beta-D-GlcNAc}-L-asparaginyl-[protein]</text>
        <dbReference type="Rhea" id="RHEA:56052"/>
        <dbReference type="Rhea" id="RHEA-COMP:14368"/>
        <dbReference type="Rhea" id="RHEA-COMP:14369"/>
        <dbReference type="ChEBI" id="CHEBI:15377"/>
        <dbReference type="ChEBI" id="CHEBI:28729"/>
        <dbReference type="ChEBI" id="CHEBI:60615"/>
        <dbReference type="ChEBI" id="CHEBI:60625"/>
        <dbReference type="EC" id="3.2.1.114"/>
    </reaction>
</comment>
<dbReference type="InterPro" id="IPR011013">
    <property type="entry name" value="Gal_mutarotase_sf_dom"/>
</dbReference>
<dbReference type="PANTHER" id="PTHR11607:SF3">
    <property type="entry name" value="LYSOSOMAL ALPHA-MANNOSIDASE"/>
    <property type="match status" value="1"/>
</dbReference>
<dbReference type="SUPFAM" id="SSF88688">
    <property type="entry name" value="Families 57/38 glycoside transferase middle domain"/>
    <property type="match status" value="1"/>
</dbReference>
<dbReference type="Gene3D" id="1.20.1270.50">
    <property type="entry name" value="Glycoside hydrolase family 38, central domain"/>
    <property type="match status" value="1"/>
</dbReference>